<dbReference type="InterPro" id="IPR000595">
    <property type="entry name" value="cNMP-bd_dom"/>
</dbReference>
<dbReference type="SMART" id="SM00100">
    <property type="entry name" value="cNMP"/>
    <property type="match status" value="1"/>
</dbReference>
<keyword evidence="1 2" id="KW-0129">CBS domain</keyword>
<accession>E1IAM4</accession>
<dbReference type="OrthoDB" id="9810963at2"/>
<comment type="caution">
    <text evidence="5">The sequence shown here is derived from an EMBL/GenBank/DDBJ whole genome shotgun (WGS) entry which is preliminary data.</text>
</comment>
<dbReference type="Pfam" id="PF10335">
    <property type="entry name" value="DUF294_C"/>
    <property type="match status" value="1"/>
</dbReference>
<dbReference type="eggNOG" id="COG2905">
    <property type="taxonomic scope" value="Bacteria"/>
</dbReference>
<keyword evidence="6" id="KW-1185">Reference proteome</keyword>
<evidence type="ECO:0000256" key="2">
    <source>
        <dbReference type="PROSITE-ProRule" id="PRU00703"/>
    </source>
</evidence>
<dbReference type="GO" id="GO:0008773">
    <property type="term" value="F:[protein-PII] uridylyltransferase activity"/>
    <property type="evidence" value="ECO:0007669"/>
    <property type="project" value="InterPro"/>
</dbReference>
<name>E1IAM4_9CHLR</name>
<feature type="domain" description="CBS" evidence="4">
    <location>
        <begin position="227"/>
        <end position="285"/>
    </location>
</feature>
<dbReference type="Pfam" id="PF00027">
    <property type="entry name" value="cNMP_binding"/>
    <property type="match status" value="1"/>
</dbReference>
<evidence type="ECO:0000313" key="5">
    <source>
        <dbReference type="EMBL" id="EFO81798.1"/>
    </source>
</evidence>
<feature type="domain" description="Cyclic nucleotide-binding" evidence="3">
    <location>
        <begin position="13"/>
        <end position="115"/>
    </location>
</feature>
<dbReference type="CDD" id="cd04587">
    <property type="entry name" value="CBS_pair_CAP-ED_NT_Pol-beta-like_DUF294_assoc"/>
    <property type="match status" value="1"/>
</dbReference>
<dbReference type="Proteomes" id="UP000054010">
    <property type="component" value="Unassembled WGS sequence"/>
</dbReference>
<protein>
    <submittedName>
        <fullName evidence="5">CBS domain-containing protein</fullName>
    </submittedName>
</protein>
<evidence type="ECO:0000256" key="1">
    <source>
        <dbReference type="ARBA" id="ARBA00023122"/>
    </source>
</evidence>
<dbReference type="SUPFAM" id="SSF51206">
    <property type="entry name" value="cAMP-binding domain-like"/>
    <property type="match status" value="1"/>
</dbReference>
<dbReference type="PANTHER" id="PTHR43080:SF2">
    <property type="entry name" value="CBS DOMAIN-CONTAINING PROTEIN"/>
    <property type="match status" value="1"/>
</dbReference>
<dbReference type="CDD" id="cd00038">
    <property type="entry name" value="CAP_ED"/>
    <property type="match status" value="1"/>
</dbReference>
<dbReference type="SUPFAM" id="SSF54631">
    <property type="entry name" value="CBS-domain pair"/>
    <property type="match status" value="1"/>
</dbReference>
<sequence length="623" mass="69780">MEEIAAFLGNYPPFDQLPPTALQRIARSIQIEYFATNHDILTFGGTPSQFLYVVCKGHVDLIREGEGETQIFDSLGPGEAFGHPSLILGQPPIITVRAHTEVLAYLIPAALFHDLRAEFPPFANFFAASAIERLEFAVRSRRDSAAPTLFQTHLRDLVERDLVAISPDATVQEAAQLMSQEHVSCLLIDLPPYGVLDQDTGIFTDRDLRTRVVAAGIPYNTPVSKVMTTPIRTLPADSLVFEGLMAMLENRQHHMPITEHGRIVGIVTHMAILRHQSSSPVFLPSQLRRAQTMDDMRRYREKVVATVGSLLDAGARVSDIGRVVAVAHDALLQRLLRDAEATLGPPPVPYAWMVLGSEGRFEQTLRTDQDNALVYADDAPPEAESYFAKLADLIVGQLEVCGFPRCPGEIMASNPQWRQPLHVWKDYFSRWITVPEEEALLRIAIFFDFRRVYGELDVESALRPVILQARENRVFLARLARAGLRNHAPLTLFRQVALQRQGDQRHLIDLKHRGTAMVVDMARLFSLEAGCNATSTVARLRQSWPESSISEADAQTLISAFELISTLRLRNQQEQITRGEEVTNHVCYRQLSPINQRELKESLQVIAGVQRGLARIFQTNLIG</sequence>
<dbReference type="PROSITE" id="PS50042">
    <property type="entry name" value="CNMP_BINDING_3"/>
    <property type="match status" value="1"/>
</dbReference>
<dbReference type="Pfam" id="PF03445">
    <property type="entry name" value="DUF294"/>
    <property type="match status" value="1"/>
</dbReference>
<feature type="domain" description="CBS" evidence="4">
    <location>
        <begin position="158"/>
        <end position="219"/>
    </location>
</feature>
<dbReference type="STRING" id="765420.OSCT_0375"/>
<evidence type="ECO:0000259" key="3">
    <source>
        <dbReference type="PROSITE" id="PS50042"/>
    </source>
</evidence>
<dbReference type="InterPro" id="IPR014710">
    <property type="entry name" value="RmlC-like_jellyroll"/>
</dbReference>
<evidence type="ECO:0000313" key="6">
    <source>
        <dbReference type="Proteomes" id="UP000054010"/>
    </source>
</evidence>
<dbReference type="AlphaFoldDB" id="E1IAM4"/>
<gene>
    <name evidence="5" type="ORF">OSCT_0375</name>
</gene>
<dbReference type="InterPro" id="IPR018490">
    <property type="entry name" value="cNMP-bd_dom_sf"/>
</dbReference>
<dbReference type="Pfam" id="PF00571">
    <property type="entry name" value="CBS"/>
    <property type="match status" value="2"/>
</dbReference>
<dbReference type="HOGENOM" id="CLU_027866_1_0_0"/>
<evidence type="ECO:0000259" key="4">
    <source>
        <dbReference type="PROSITE" id="PS51371"/>
    </source>
</evidence>
<organism evidence="5 6">
    <name type="scientific">Oscillochloris trichoides DG-6</name>
    <dbReference type="NCBI Taxonomy" id="765420"/>
    <lineage>
        <taxon>Bacteria</taxon>
        <taxon>Bacillati</taxon>
        <taxon>Chloroflexota</taxon>
        <taxon>Chloroflexia</taxon>
        <taxon>Chloroflexales</taxon>
        <taxon>Chloroflexineae</taxon>
        <taxon>Oscillochloridaceae</taxon>
        <taxon>Oscillochloris</taxon>
    </lineage>
</organism>
<dbReference type="Gene3D" id="2.60.120.10">
    <property type="entry name" value="Jelly Rolls"/>
    <property type="match status" value="1"/>
</dbReference>
<dbReference type="InterPro" id="IPR005105">
    <property type="entry name" value="GlnD_Uridyltrans_N"/>
</dbReference>
<dbReference type="InterPro" id="IPR051257">
    <property type="entry name" value="Diverse_CBS-Domain"/>
</dbReference>
<dbReference type="InterPro" id="IPR000644">
    <property type="entry name" value="CBS_dom"/>
</dbReference>
<dbReference type="EMBL" id="ADVR01000005">
    <property type="protein sequence ID" value="EFO81798.1"/>
    <property type="molecule type" value="Genomic_DNA"/>
</dbReference>
<dbReference type="InterPro" id="IPR046342">
    <property type="entry name" value="CBS_dom_sf"/>
</dbReference>
<dbReference type="CDD" id="cd05401">
    <property type="entry name" value="NT_GlnE_GlnD_like"/>
    <property type="match status" value="1"/>
</dbReference>
<dbReference type="PANTHER" id="PTHR43080">
    <property type="entry name" value="CBS DOMAIN-CONTAINING PROTEIN CBSX3, MITOCHONDRIAL"/>
    <property type="match status" value="1"/>
</dbReference>
<dbReference type="SMART" id="SM00116">
    <property type="entry name" value="CBS"/>
    <property type="match status" value="2"/>
</dbReference>
<dbReference type="Gene3D" id="3.10.580.10">
    <property type="entry name" value="CBS-domain"/>
    <property type="match status" value="1"/>
</dbReference>
<reference evidence="5 6" key="1">
    <citation type="journal article" date="2011" name="J. Bacteriol.">
        <title>Draft genome sequence of the anoxygenic filamentous phototrophic bacterium Oscillochloris trichoides subsp. DG-6.</title>
        <authorList>
            <person name="Kuznetsov B.B."/>
            <person name="Ivanovsky R.N."/>
            <person name="Keppen O.I."/>
            <person name="Sukhacheva M.V."/>
            <person name="Bumazhkin B.K."/>
            <person name="Patutina E.O."/>
            <person name="Beletsky A.V."/>
            <person name="Mardanov A.V."/>
            <person name="Baslerov R.V."/>
            <person name="Panteleeva A.N."/>
            <person name="Kolganova T.V."/>
            <person name="Ravin N.V."/>
            <person name="Skryabin K.G."/>
        </authorList>
    </citation>
    <scope>NUCLEOTIDE SEQUENCE [LARGE SCALE GENOMIC DNA]</scope>
    <source>
        <strain evidence="5 6">DG-6</strain>
    </source>
</reference>
<proteinExistence type="predicted"/>
<dbReference type="PROSITE" id="PS51371">
    <property type="entry name" value="CBS"/>
    <property type="match status" value="2"/>
</dbReference>
<dbReference type="InterPro" id="IPR018821">
    <property type="entry name" value="DUF294_put_nucleoTrafse_sb-bd"/>
</dbReference>